<dbReference type="GeneID" id="100712406"/>
<dbReference type="InterPro" id="IPR027324">
    <property type="entry name" value="MAP2/MAP4/Tau"/>
</dbReference>
<keyword evidence="4 7" id="KW-0493">Microtubule</keyword>
<dbReference type="InParanoid" id="A0A669DAY7"/>
<comment type="subcellular location">
    <subcellularLocation>
        <location evidence="1 7">Cytoplasm</location>
        <location evidence="1 7">Cytoskeleton</location>
    </subcellularLocation>
</comment>
<dbReference type="PROSITE" id="PS51491">
    <property type="entry name" value="TAU_MAP_2"/>
    <property type="match status" value="3"/>
</dbReference>
<dbReference type="GO" id="GO:0043005">
    <property type="term" value="C:neuron projection"/>
    <property type="evidence" value="ECO:0007669"/>
    <property type="project" value="TreeGrafter"/>
</dbReference>
<feature type="compositionally biased region" description="Polar residues" evidence="8">
    <location>
        <begin position="821"/>
        <end position="862"/>
    </location>
</feature>
<feature type="compositionally biased region" description="Low complexity" evidence="8">
    <location>
        <begin position="638"/>
        <end position="671"/>
    </location>
</feature>
<evidence type="ECO:0000256" key="7">
    <source>
        <dbReference type="RuleBase" id="RU000686"/>
    </source>
</evidence>
<feature type="compositionally biased region" description="Low complexity" evidence="8">
    <location>
        <begin position="877"/>
        <end position="906"/>
    </location>
</feature>
<dbReference type="PROSITE" id="PS00229">
    <property type="entry name" value="TAU_MAP_1"/>
    <property type="match status" value="1"/>
</dbReference>
<feature type="region of interest" description="Disordered" evidence="8">
    <location>
        <begin position="1136"/>
        <end position="1249"/>
    </location>
</feature>
<feature type="compositionally biased region" description="Polar residues" evidence="8">
    <location>
        <begin position="922"/>
        <end position="934"/>
    </location>
</feature>
<dbReference type="PANTHER" id="PTHR11501:SF16">
    <property type="entry name" value="MICROTUBULE-ASSOCIATED PROTEIN 4"/>
    <property type="match status" value="1"/>
</dbReference>
<reference evidence="9" key="2">
    <citation type="submission" date="2025-08" db="UniProtKB">
        <authorList>
            <consortium name="Ensembl"/>
        </authorList>
    </citation>
    <scope>IDENTIFICATION</scope>
</reference>
<feature type="compositionally biased region" description="Low complexity" evidence="8">
    <location>
        <begin position="132"/>
        <end position="145"/>
    </location>
</feature>
<feature type="compositionally biased region" description="Low complexity" evidence="8">
    <location>
        <begin position="988"/>
        <end position="1001"/>
    </location>
</feature>
<feature type="compositionally biased region" description="Low complexity" evidence="8">
    <location>
        <begin position="570"/>
        <end position="587"/>
    </location>
</feature>
<feature type="compositionally biased region" description="Low complexity" evidence="8">
    <location>
        <begin position="241"/>
        <end position="254"/>
    </location>
</feature>
<evidence type="ECO:0000256" key="8">
    <source>
        <dbReference type="SAM" id="MobiDB-lite"/>
    </source>
</evidence>
<feature type="region of interest" description="Disordered" evidence="8">
    <location>
        <begin position="173"/>
        <end position="434"/>
    </location>
</feature>
<feature type="compositionally biased region" description="Basic and acidic residues" evidence="8">
    <location>
        <begin position="120"/>
        <end position="131"/>
    </location>
</feature>
<dbReference type="GO" id="GO:0008017">
    <property type="term" value="F:microtubule binding"/>
    <property type="evidence" value="ECO:0007669"/>
    <property type="project" value="InterPro"/>
</dbReference>
<reference evidence="9" key="3">
    <citation type="submission" date="2025-09" db="UniProtKB">
        <authorList>
            <consortium name="Ensembl"/>
        </authorList>
    </citation>
    <scope>IDENTIFICATION</scope>
</reference>
<dbReference type="Proteomes" id="UP000005207">
    <property type="component" value="Linkage group LG18"/>
</dbReference>
<feature type="region of interest" description="Disordered" evidence="8">
    <location>
        <begin position="457"/>
        <end position="480"/>
    </location>
</feature>
<dbReference type="InterPro" id="IPR001084">
    <property type="entry name" value="MAP_tubulin-bd_rpt"/>
</dbReference>
<proteinExistence type="predicted"/>
<feature type="compositionally biased region" description="Basic and acidic residues" evidence="8">
    <location>
        <begin position="464"/>
        <end position="475"/>
    </location>
</feature>
<keyword evidence="10" id="KW-1185">Reference proteome</keyword>
<dbReference type="PANTHER" id="PTHR11501">
    <property type="entry name" value="MICROTUBULE-ASSOCIATED PROTEIN"/>
    <property type="match status" value="1"/>
</dbReference>
<dbReference type="Pfam" id="PF00418">
    <property type="entry name" value="Tubulin-binding"/>
    <property type="match status" value="3"/>
</dbReference>
<feature type="region of interest" description="Disordered" evidence="8">
    <location>
        <begin position="638"/>
        <end position="1085"/>
    </location>
</feature>
<evidence type="ECO:0000313" key="10">
    <source>
        <dbReference type="Proteomes" id="UP000005207"/>
    </source>
</evidence>
<evidence type="ECO:0000256" key="5">
    <source>
        <dbReference type="ARBA" id="ARBA00022737"/>
    </source>
</evidence>
<feature type="compositionally biased region" description="Polar residues" evidence="8">
    <location>
        <begin position="425"/>
        <end position="434"/>
    </location>
</feature>
<accession>A0A669DAY7</accession>
<keyword evidence="3" id="KW-0597">Phosphoprotein</keyword>
<feature type="compositionally biased region" description="Polar residues" evidence="8">
    <location>
        <begin position="941"/>
        <end position="965"/>
    </location>
</feature>
<dbReference type="AlphaFoldDB" id="A0A669DAY7"/>
<feature type="compositionally biased region" description="Polar residues" evidence="8">
    <location>
        <begin position="198"/>
        <end position="240"/>
    </location>
</feature>
<feature type="region of interest" description="Disordered" evidence="8">
    <location>
        <begin position="120"/>
        <end position="145"/>
    </location>
</feature>
<dbReference type="OrthoDB" id="9378527at2759"/>
<dbReference type="OMA" id="FKNEATH"/>
<evidence type="ECO:0000313" key="9">
    <source>
        <dbReference type="Ensembl" id="ENSONIP00000055475.1"/>
    </source>
</evidence>
<evidence type="ECO:0000256" key="4">
    <source>
        <dbReference type="ARBA" id="ARBA00022701"/>
    </source>
</evidence>
<gene>
    <name evidence="9" type="primary">map4l</name>
</gene>
<keyword evidence="6 7" id="KW-0206">Cytoskeleton</keyword>
<dbReference type="GO" id="GO:0005874">
    <property type="term" value="C:microtubule"/>
    <property type="evidence" value="ECO:0007669"/>
    <property type="project" value="UniProtKB-KW"/>
</dbReference>
<evidence type="ECO:0000256" key="2">
    <source>
        <dbReference type="ARBA" id="ARBA00022490"/>
    </source>
</evidence>
<dbReference type="Ensembl" id="ENSONIT00000062890.1">
    <property type="protein sequence ID" value="ENSONIP00000055475.1"/>
    <property type="gene ID" value="ENSONIG00000042307.1"/>
</dbReference>
<feature type="compositionally biased region" description="Low complexity" evidence="8">
    <location>
        <begin position="271"/>
        <end position="286"/>
    </location>
</feature>
<feature type="compositionally biased region" description="Acidic residues" evidence="8">
    <location>
        <begin position="341"/>
        <end position="351"/>
    </location>
</feature>
<feature type="compositionally biased region" description="Basic and acidic residues" evidence="8">
    <location>
        <begin position="966"/>
        <end position="979"/>
    </location>
</feature>
<feature type="compositionally biased region" description="Basic residues" evidence="8">
    <location>
        <begin position="304"/>
        <end position="313"/>
    </location>
</feature>
<keyword evidence="5" id="KW-0677">Repeat</keyword>
<organism evidence="9 10">
    <name type="scientific">Oreochromis niloticus</name>
    <name type="common">Nile tilapia</name>
    <name type="synonym">Tilapia nilotica</name>
    <dbReference type="NCBI Taxonomy" id="8128"/>
    <lineage>
        <taxon>Eukaryota</taxon>
        <taxon>Metazoa</taxon>
        <taxon>Chordata</taxon>
        <taxon>Craniata</taxon>
        <taxon>Vertebrata</taxon>
        <taxon>Euteleostomi</taxon>
        <taxon>Actinopterygii</taxon>
        <taxon>Neopterygii</taxon>
        <taxon>Teleostei</taxon>
        <taxon>Neoteleostei</taxon>
        <taxon>Acanthomorphata</taxon>
        <taxon>Ovalentaria</taxon>
        <taxon>Cichlomorphae</taxon>
        <taxon>Cichliformes</taxon>
        <taxon>Cichlidae</taxon>
        <taxon>African cichlids</taxon>
        <taxon>Pseudocrenilabrinae</taxon>
        <taxon>Oreochromini</taxon>
        <taxon>Oreochromis</taxon>
    </lineage>
</organism>
<evidence type="ECO:0000256" key="6">
    <source>
        <dbReference type="ARBA" id="ARBA00023212"/>
    </source>
</evidence>
<feature type="region of interest" description="Disordered" evidence="8">
    <location>
        <begin position="519"/>
        <end position="587"/>
    </location>
</feature>
<evidence type="ECO:0000256" key="3">
    <source>
        <dbReference type="ARBA" id="ARBA00022553"/>
    </source>
</evidence>
<dbReference type="GO" id="GO:0031175">
    <property type="term" value="P:neuron projection development"/>
    <property type="evidence" value="ECO:0007669"/>
    <property type="project" value="TreeGrafter"/>
</dbReference>
<dbReference type="GeneTree" id="ENSGT00940000159742"/>
<dbReference type="RefSeq" id="XP_025756291.1">
    <property type="nucleotide sequence ID" value="XM_025900506.1"/>
</dbReference>
<protein>
    <recommendedName>
        <fullName evidence="7">Microtubule-associated protein</fullName>
    </recommendedName>
</protein>
<reference evidence="10" key="1">
    <citation type="submission" date="2012-01" db="EMBL/GenBank/DDBJ databases">
        <title>The Genome Sequence of Oreochromis niloticus (Nile Tilapia).</title>
        <authorList>
            <consortium name="Broad Institute Genome Assembly Team"/>
            <consortium name="Broad Institute Sequencing Platform"/>
            <person name="Di Palma F."/>
            <person name="Johnson J."/>
            <person name="Lander E.S."/>
            <person name="Lindblad-Toh K."/>
        </authorList>
    </citation>
    <scope>NUCLEOTIDE SEQUENCE [LARGE SCALE GENOMIC DNA]</scope>
</reference>
<feature type="compositionally biased region" description="Polar residues" evidence="8">
    <location>
        <begin position="1070"/>
        <end position="1082"/>
    </location>
</feature>
<sequence length="1249" mass="131107">MQTLKTPRLTLQAPDWSSCLGKGAWLASQSWHQFALQAPKGGEIFPITHSYCQTHVQRETRDASTRNGTMDLSLRDALGGGGGGVQGGAPGDALLKRDFVASLEKESYDDKVGETVSKSDYRPLLDGKDTKSGPGMMSSMMSSGGCQDLPGQPAFSSDYLSGPMRGMTDQWSLNKTKDNSKPDSFLGFSQPGIGGTMGSSMPPFQTSMSSTLGQTGMSPAMETQKSSSHFGVESKTISNTSGSSPFKSSDPFSSGGTGIHSMDHSAAPILSPSGSVDDSSATSSNSEPLSPDRAGPGDEAGKQQQRRRKKKRKGRDEVYDFLDSQENNISRMQDKGRREVEEDEDEEENWEWEIRESGGGGRVKGRKTKSRARLPEEWGAPQQPVSPTPATVAPKWAAGADIGSSDPKAPNSIPSPTLPSAPEQLPTSFTNCSHVGQVSDLSSRSYEPMCLDDFSVSVKNGQKPNEEKISAKPENHISTAASTVTRNSLAGDVSGSLALMTGDNLSPVSQTFSFLDSVLQTPPGSTPDSQTTTPITNTASLAPASLTKSTPVETTVPASQAASDFNPFKSTSDLPPTVSTSPSPLTSAETYPSAAIAGSALNVDAKPFVPSATLMSCTATPSNSEATPVVKTAAVASTGTASPASSTTSATPLNSSTASCKKEATPASSSPDTPPKCIPVSLSTATPPPPITQAVPPSLPAHSDHQESSSPQLPPLEVKSDNKDKQEKTDIVPGKMDKIDNFDKKEEQQKDYGPDRNQKSEKIIKNEEKLEKMNTEKNNKANEKAEKVDKPEKTNKDEKKEEEKKPAEKKEEKGGKGTAKSPTGNGSKTLPSPDSKSKPNAGSTKPDSAKSRPSTLSTNGEANSAKRPSPTTASANKKSPVPKATTPTAAKRPPTATSSAKAAKTPENGEKRPPVPKATPAPRTTASKNGSSATAAGKTADVTSSSKFPCLSEITSKKTTLQQANKNDKTENKTSEAKKPKTTPRPRPASTAAPATPAASTNGESSATHRRRVITKPPVPKQTPLDKKPAVPRAPRTPRPINAPTPDLKNVRSKIGSIDNIKYQPGGGKVSSTPNNKTSDPSTPAAKARVQIVHKKLDFSHVTSRCGSKDNIKHVPGGGNVQILNKKVDVSKVTSKCGSKDNIKHKPGGGDVKIESHKLNIKAKSKIGSMDNVGAGNGQTNGQKEEKTEQKTSSPPSGTQTTGPGVTAKATAPGSVAKENSMKETTPSPFGGDGLREPLGAEKCITETN</sequence>
<feature type="compositionally biased region" description="Basic residues" evidence="8">
    <location>
        <begin position="363"/>
        <end position="372"/>
    </location>
</feature>
<keyword evidence="2 7" id="KW-0963">Cytoplasm</keyword>
<feature type="compositionally biased region" description="Low complexity" evidence="8">
    <location>
        <begin position="1192"/>
        <end position="1207"/>
    </location>
</feature>
<evidence type="ECO:0000256" key="1">
    <source>
        <dbReference type="ARBA" id="ARBA00004245"/>
    </source>
</evidence>
<feature type="compositionally biased region" description="Polar residues" evidence="8">
    <location>
        <begin position="519"/>
        <end position="563"/>
    </location>
</feature>
<name>A0A669DAY7_ORENI</name>
<feature type="compositionally biased region" description="Basic and acidic residues" evidence="8">
    <location>
        <begin position="718"/>
        <end position="815"/>
    </location>
</feature>
<dbReference type="GO" id="GO:0000226">
    <property type="term" value="P:microtubule cytoskeleton organization"/>
    <property type="evidence" value="ECO:0007669"/>
    <property type="project" value="TreeGrafter"/>
</dbReference>